<dbReference type="Pfam" id="PF07238">
    <property type="entry name" value="PilZ"/>
    <property type="match status" value="1"/>
</dbReference>
<evidence type="ECO:0000256" key="2">
    <source>
        <dbReference type="ARBA" id="ARBA00029447"/>
    </source>
</evidence>
<evidence type="ECO:0000313" key="6">
    <source>
        <dbReference type="Proteomes" id="UP001523369"/>
    </source>
</evidence>
<feature type="domain" description="Methyl-accepting transducer" evidence="4">
    <location>
        <begin position="96"/>
        <end position="285"/>
    </location>
</feature>
<protein>
    <submittedName>
        <fullName evidence="5">Methyl-accepting chemotaxis protein</fullName>
    </submittedName>
</protein>
<proteinExistence type="inferred from homology"/>
<dbReference type="InterPro" id="IPR009875">
    <property type="entry name" value="PilZ_domain"/>
</dbReference>
<dbReference type="PANTHER" id="PTHR32089:SF112">
    <property type="entry name" value="LYSOZYME-LIKE PROTEIN-RELATED"/>
    <property type="match status" value="1"/>
</dbReference>
<dbReference type="EMBL" id="JAMYJR010000038">
    <property type="protein sequence ID" value="MCO8275578.1"/>
    <property type="molecule type" value="Genomic_DNA"/>
</dbReference>
<dbReference type="PROSITE" id="PS50111">
    <property type="entry name" value="CHEMOTAXIS_TRANSDUC_2"/>
    <property type="match status" value="1"/>
</dbReference>
<name>A0ABT1DYB4_9ACTN</name>
<dbReference type="SUPFAM" id="SSF58104">
    <property type="entry name" value="Methyl-accepting chemotaxis protein (MCP) signaling domain"/>
    <property type="match status" value="1"/>
</dbReference>
<dbReference type="InterPro" id="IPR004089">
    <property type="entry name" value="MCPsignal_dom"/>
</dbReference>
<evidence type="ECO:0000256" key="3">
    <source>
        <dbReference type="PROSITE-ProRule" id="PRU00284"/>
    </source>
</evidence>
<sequence>MLLLILVAALAAGYTAGWRLRGRGLRAFLRAMPVTAGEPPIADLVSASRHVTGLAASLAEREQELAHARVQVRDQVLGAEREQRLADTRLRRGAKEAIDDTGAVIRERLHGVVEQIGFARSAATATHERIAVSSAAAAAMVTRVRDAGGAAAALNGSLHQVAGVAGVISEIAAQTRMLALNATIEAARAGTDGKGFAVVADEVKKLAATTAESTEQITRTIAGLESDVGKMSATFTAIAGDADEIESAMSGLNTIADDQRAVVHRLDDTVDETMSSIEDLSEVAERLERRRSYRMAVSGTVTLRTASPPEQITAHLLDLSTGGLGCIISHPGAAMDAGECVRASIDLETGQVDFDAHIVRRAPRPDGQTELGLQFADPGEHVTRQVQAHLDAVDRGLASR</sequence>
<dbReference type="RefSeq" id="WP_253241640.1">
    <property type="nucleotide sequence ID" value="NZ_JAMYJR010000038.1"/>
</dbReference>
<dbReference type="Pfam" id="PF00015">
    <property type="entry name" value="MCPsignal"/>
    <property type="match status" value="1"/>
</dbReference>
<evidence type="ECO:0000313" key="5">
    <source>
        <dbReference type="EMBL" id="MCO8275578.1"/>
    </source>
</evidence>
<comment type="caution">
    <text evidence="5">The sequence shown here is derived from an EMBL/GenBank/DDBJ whole genome shotgun (WGS) entry which is preliminary data.</text>
</comment>
<reference evidence="5 6" key="1">
    <citation type="submission" date="2022-06" db="EMBL/GenBank/DDBJ databases">
        <title>New Species of the Genus Actinoplanes, ActinopZanes ferrugineus.</title>
        <authorList>
            <person name="Ding P."/>
        </authorList>
    </citation>
    <scope>NUCLEOTIDE SEQUENCE [LARGE SCALE GENOMIC DNA]</scope>
    <source>
        <strain evidence="5 6">TRM88003</strain>
    </source>
</reference>
<dbReference type="PRINTS" id="PR00260">
    <property type="entry name" value="CHEMTRNSDUCR"/>
</dbReference>
<dbReference type="PANTHER" id="PTHR32089">
    <property type="entry name" value="METHYL-ACCEPTING CHEMOTAXIS PROTEIN MCPB"/>
    <property type="match status" value="1"/>
</dbReference>
<comment type="similarity">
    <text evidence="2">Belongs to the methyl-accepting chemotaxis (MCP) protein family.</text>
</comment>
<dbReference type="Gene3D" id="2.40.10.220">
    <property type="entry name" value="predicted glycosyltransferase like domains"/>
    <property type="match status" value="1"/>
</dbReference>
<organism evidence="5 6">
    <name type="scientific">Paractinoplanes aksuensis</name>
    <dbReference type="NCBI Taxonomy" id="2939490"/>
    <lineage>
        <taxon>Bacteria</taxon>
        <taxon>Bacillati</taxon>
        <taxon>Actinomycetota</taxon>
        <taxon>Actinomycetes</taxon>
        <taxon>Micromonosporales</taxon>
        <taxon>Micromonosporaceae</taxon>
        <taxon>Paractinoplanes</taxon>
    </lineage>
</organism>
<evidence type="ECO:0000259" key="4">
    <source>
        <dbReference type="PROSITE" id="PS50111"/>
    </source>
</evidence>
<keyword evidence="1 3" id="KW-0807">Transducer</keyword>
<accession>A0ABT1DYB4</accession>
<keyword evidence="6" id="KW-1185">Reference proteome</keyword>
<dbReference type="InterPro" id="IPR004090">
    <property type="entry name" value="Chemotax_Me-accpt_rcpt"/>
</dbReference>
<gene>
    <name evidence="5" type="ORF">M1L60_33835</name>
</gene>
<dbReference type="Gene3D" id="1.10.287.950">
    <property type="entry name" value="Methyl-accepting chemotaxis protein"/>
    <property type="match status" value="1"/>
</dbReference>
<dbReference type="Proteomes" id="UP001523369">
    <property type="component" value="Unassembled WGS sequence"/>
</dbReference>
<evidence type="ECO:0000256" key="1">
    <source>
        <dbReference type="ARBA" id="ARBA00023224"/>
    </source>
</evidence>
<dbReference type="SMART" id="SM00283">
    <property type="entry name" value="MA"/>
    <property type="match status" value="1"/>
</dbReference>
<dbReference type="SUPFAM" id="SSF141371">
    <property type="entry name" value="PilZ domain-like"/>
    <property type="match status" value="1"/>
</dbReference>